<organism evidence="1 2">
    <name type="scientific">Pedobacter paludis</name>
    <dbReference type="NCBI Taxonomy" id="2203212"/>
    <lineage>
        <taxon>Bacteria</taxon>
        <taxon>Pseudomonadati</taxon>
        <taxon>Bacteroidota</taxon>
        <taxon>Sphingobacteriia</taxon>
        <taxon>Sphingobacteriales</taxon>
        <taxon>Sphingobacteriaceae</taxon>
        <taxon>Pedobacter</taxon>
    </lineage>
</organism>
<dbReference type="OrthoDB" id="9806835at2"/>
<dbReference type="EMBL" id="QGNY01000007">
    <property type="protein sequence ID" value="PWS30323.1"/>
    <property type="molecule type" value="Genomic_DNA"/>
</dbReference>
<accession>A0A317EWI4</accession>
<name>A0A317EWI4_9SPHI</name>
<reference evidence="2" key="1">
    <citation type="submission" date="2018-05" db="EMBL/GenBank/DDBJ databases">
        <title>Pedobacter paludis sp. nov., isolated from wetland soil.</title>
        <authorList>
            <person name="Zhang Y."/>
        </authorList>
    </citation>
    <scope>NUCLEOTIDE SEQUENCE [LARGE SCALE GENOMIC DNA]</scope>
    <source>
        <strain evidence="2">R-8</strain>
    </source>
</reference>
<dbReference type="Proteomes" id="UP000245391">
    <property type="component" value="Unassembled WGS sequence"/>
</dbReference>
<proteinExistence type="predicted"/>
<protein>
    <submittedName>
        <fullName evidence="1">Uncharacterized protein</fullName>
    </submittedName>
</protein>
<gene>
    <name evidence="1" type="ORF">DF947_18000</name>
</gene>
<sequence>MKKPYKLPTIIRSKNGDWFVKYFYEWPDRPGVFKEFRVRDGINYIHDLEEKERAILQLQSDISIALDQLNYSPF</sequence>
<evidence type="ECO:0000313" key="2">
    <source>
        <dbReference type="Proteomes" id="UP000245391"/>
    </source>
</evidence>
<evidence type="ECO:0000313" key="1">
    <source>
        <dbReference type="EMBL" id="PWS30323.1"/>
    </source>
</evidence>
<keyword evidence="2" id="KW-1185">Reference proteome</keyword>
<dbReference type="RefSeq" id="WP_109931503.1">
    <property type="nucleotide sequence ID" value="NZ_QGNY01000007.1"/>
</dbReference>
<dbReference type="AlphaFoldDB" id="A0A317EWI4"/>
<comment type="caution">
    <text evidence="1">The sequence shown here is derived from an EMBL/GenBank/DDBJ whole genome shotgun (WGS) entry which is preliminary data.</text>
</comment>